<gene>
    <name evidence="4" type="primary">nodX</name>
    <name evidence="4" type="ORF">GCM10017566_34960</name>
</gene>
<dbReference type="RefSeq" id="WP_145935018.1">
    <property type="nucleotide sequence ID" value="NZ_BNAV01000004.1"/>
</dbReference>
<feature type="transmembrane region" description="Helical" evidence="2">
    <location>
        <begin position="317"/>
        <end position="339"/>
    </location>
</feature>
<keyword evidence="2" id="KW-0812">Transmembrane</keyword>
<evidence type="ECO:0000313" key="5">
    <source>
        <dbReference type="Proteomes" id="UP000658656"/>
    </source>
</evidence>
<sequence length="375" mass="41558">MRAVSKTYADPNIGFAWLRTIGALIVVIDHCSPLLHPERLTIFPASWGASPGYVALMGFFAMSGYQIQDSWARDPSWWRFSARRLLRILPPVVLVVAVTALVIGPLVTSWPQADYWASAQTWRYLVGTTLLFLLQHRLPGVFDSNPYPWSANGALWTLPMEMLGYVIVLVVGLVIALGVSRLFLFAVLAVMVFADSQTLATFGDHGRGGSLLDVPVGSTIAFLVPFVLGVILHTYRDRIPFRPVAAIALLAVWVALNHTPVGRYALVVAASYGAITWARHWPTRLEKAGDWVYGSYGTYIWAFPIQQLLIMAGVRNVALLVALAVPLAFAAGQLSWRYVEKPTQRLRRHLRRPAPRPVLPVPPRPAPRPMARAVR</sequence>
<feature type="domain" description="Acyltransferase 3" evidence="3">
    <location>
        <begin position="14"/>
        <end position="330"/>
    </location>
</feature>
<dbReference type="PANTHER" id="PTHR23028">
    <property type="entry name" value="ACETYLTRANSFERASE"/>
    <property type="match status" value="1"/>
</dbReference>
<feature type="transmembrane region" description="Helical" evidence="2">
    <location>
        <begin position="239"/>
        <end position="256"/>
    </location>
</feature>
<feature type="transmembrane region" description="Helical" evidence="2">
    <location>
        <begin position="47"/>
        <end position="67"/>
    </location>
</feature>
<comment type="caution">
    <text evidence="4">The sequence shown here is derived from an EMBL/GenBank/DDBJ whole genome shotgun (WGS) entry which is preliminary data.</text>
</comment>
<dbReference type="EMBL" id="BNAV01000004">
    <property type="protein sequence ID" value="GHF58616.1"/>
    <property type="molecule type" value="Genomic_DNA"/>
</dbReference>
<reference evidence="4" key="2">
    <citation type="submission" date="2020-09" db="EMBL/GenBank/DDBJ databases">
        <authorList>
            <person name="Sun Q."/>
            <person name="Zhou Y."/>
        </authorList>
    </citation>
    <scope>NUCLEOTIDE SEQUENCE</scope>
    <source>
        <strain evidence="4">CGMCC 4.7679</strain>
    </source>
</reference>
<dbReference type="InterPro" id="IPR050879">
    <property type="entry name" value="Acyltransferase_3"/>
</dbReference>
<name>A0A8H9IVQ5_9PSEU</name>
<feature type="transmembrane region" description="Helical" evidence="2">
    <location>
        <begin position="214"/>
        <end position="232"/>
    </location>
</feature>
<keyword evidence="2" id="KW-1133">Transmembrane helix</keyword>
<dbReference type="GO" id="GO:0016747">
    <property type="term" value="F:acyltransferase activity, transferring groups other than amino-acyl groups"/>
    <property type="evidence" value="ECO:0007669"/>
    <property type="project" value="InterPro"/>
</dbReference>
<evidence type="ECO:0000313" key="4">
    <source>
        <dbReference type="EMBL" id="GHF58616.1"/>
    </source>
</evidence>
<feature type="transmembrane region" description="Helical" evidence="2">
    <location>
        <begin position="163"/>
        <end position="194"/>
    </location>
</feature>
<reference evidence="4" key="1">
    <citation type="journal article" date="2014" name="Int. J. Syst. Evol. Microbiol.">
        <title>Complete genome sequence of Corynebacterium casei LMG S-19264T (=DSM 44701T), isolated from a smear-ripened cheese.</title>
        <authorList>
            <consortium name="US DOE Joint Genome Institute (JGI-PGF)"/>
            <person name="Walter F."/>
            <person name="Albersmeier A."/>
            <person name="Kalinowski J."/>
            <person name="Ruckert C."/>
        </authorList>
    </citation>
    <scope>NUCLEOTIDE SEQUENCE</scope>
    <source>
        <strain evidence="4">CGMCC 4.7679</strain>
    </source>
</reference>
<evidence type="ECO:0000259" key="3">
    <source>
        <dbReference type="Pfam" id="PF01757"/>
    </source>
</evidence>
<accession>A0A8H9IVQ5</accession>
<organism evidence="4 5">
    <name type="scientific">Amycolatopsis bartoniae</name>
    <dbReference type="NCBI Taxonomy" id="941986"/>
    <lineage>
        <taxon>Bacteria</taxon>
        <taxon>Bacillati</taxon>
        <taxon>Actinomycetota</taxon>
        <taxon>Actinomycetes</taxon>
        <taxon>Pseudonocardiales</taxon>
        <taxon>Pseudonocardiaceae</taxon>
        <taxon>Amycolatopsis</taxon>
    </lineage>
</organism>
<keyword evidence="2" id="KW-0472">Membrane</keyword>
<protein>
    <submittedName>
        <fullName evidence="4">Acyltransferase</fullName>
    </submittedName>
</protein>
<dbReference type="InterPro" id="IPR002656">
    <property type="entry name" value="Acyl_transf_3_dom"/>
</dbReference>
<feature type="transmembrane region" description="Helical" evidence="2">
    <location>
        <begin position="12"/>
        <end position="35"/>
    </location>
</feature>
<evidence type="ECO:0000256" key="1">
    <source>
        <dbReference type="SAM" id="MobiDB-lite"/>
    </source>
</evidence>
<proteinExistence type="predicted"/>
<dbReference type="Proteomes" id="UP000658656">
    <property type="component" value="Unassembled WGS sequence"/>
</dbReference>
<evidence type="ECO:0000256" key="2">
    <source>
        <dbReference type="SAM" id="Phobius"/>
    </source>
</evidence>
<keyword evidence="4" id="KW-0808">Transferase</keyword>
<keyword evidence="5" id="KW-1185">Reference proteome</keyword>
<feature type="transmembrane region" description="Helical" evidence="2">
    <location>
        <begin position="291"/>
        <end position="311"/>
    </location>
</feature>
<dbReference type="OrthoDB" id="9796461at2"/>
<dbReference type="AlphaFoldDB" id="A0A8H9IVQ5"/>
<keyword evidence="4" id="KW-0012">Acyltransferase</keyword>
<feature type="transmembrane region" description="Helical" evidence="2">
    <location>
        <begin position="262"/>
        <end position="279"/>
    </location>
</feature>
<feature type="region of interest" description="Disordered" evidence="1">
    <location>
        <begin position="354"/>
        <end position="375"/>
    </location>
</feature>
<feature type="transmembrane region" description="Helical" evidence="2">
    <location>
        <begin position="88"/>
        <end position="110"/>
    </location>
</feature>
<dbReference type="Pfam" id="PF01757">
    <property type="entry name" value="Acyl_transf_3"/>
    <property type="match status" value="1"/>
</dbReference>
<feature type="compositionally biased region" description="Pro residues" evidence="1">
    <location>
        <begin position="355"/>
        <end position="368"/>
    </location>
</feature>